<dbReference type="GO" id="GO:0006310">
    <property type="term" value="P:DNA recombination"/>
    <property type="evidence" value="ECO:0007669"/>
    <property type="project" value="UniProtKB-KW"/>
</dbReference>
<proteinExistence type="predicted"/>
<dbReference type="NCBIfam" id="NF033587">
    <property type="entry name" value="transpos_IS6"/>
    <property type="match status" value="1"/>
</dbReference>
<reference evidence="5 6" key="1">
    <citation type="submission" date="2012-02" db="EMBL/GenBank/DDBJ databases">
        <title>Improved High-Quality Draft sequence of Microvirga sp. WSM3557.</title>
        <authorList>
            <consortium name="US DOE Joint Genome Institute"/>
            <person name="Lucas S."/>
            <person name="Han J."/>
            <person name="Lapidus A."/>
            <person name="Cheng J.-F."/>
            <person name="Goodwin L."/>
            <person name="Pitluck S."/>
            <person name="Peters L."/>
            <person name="Zhang X."/>
            <person name="Detter J.C."/>
            <person name="Han C."/>
            <person name="Tapia R."/>
            <person name="Land M."/>
            <person name="Hauser L."/>
            <person name="Kyrpides N."/>
            <person name="Ivanova N."/>
            <person name="Pagani I."/>
            <person name="Brau L."/>
            <person name="Yates R."/>
            <person name="O'Hara G."/>
            <person name="Rui T."/>
            <person name="Howieson J."/>
            <person name="Reeve W."/>
            <person name="Woyke T."/>
        </authorList>
    </citation>
    <scope>NUCLEOTIDE SEQUENCE [LARGE SCALE GENOMIC DNA]</scope>
    <source>
        <strain evidence="5 6">WSM3557</strain>
    </source>
</reference>
<name>I4YRJ5_9HYPH</name>
<dbReference type="Proteomes" id="UP000003947">
    <property type="component" value="Unassembled WGS sequence"/>
</dbReference>
<dbReference type="HOGENOM" id="CLU_067322_1_0_5"/>
<organism evidence="5 6">
    <name type="scientific">Microvirga lotononidis</name>
    <dbReference type="NCBI Taxonomy" id="864069"/>
    <lineage>
        <taxon>Bacteria</taxon>
        <taxon>Pseudomonadati</taxon>
        <taxon>Pseudomonadota</taxon>
        <taxon>Alphaproteobacteria</taxon>
        <taxon>Hyphomicrobiales</taxon>
        <taxon>Methylobacteriaceae</taxon>
        <taxon>Microvirga</taxon>
    </lineage>
</organism>
<dbReference type="InterPro" id="IPR052183">
    <property type="entry name" value="IS_Transposase"/>
</dbReference>
<dbReference type="AlphaFoldDB" id="I4YRJ5"/>
<keyword evidence="6" id="KW-1185">Reference proteome</keyword>
<dbReference type="PATRIC" id="fig|864069.3.peg.3405"/>
<keyword evidence="1" id="KW-0815">Transposition</keyword>
<accession>I4YRJ5</accession>
<dbReference type="GO" id="GO:0032196">
    <property type="term" value="P:transposition"/>
    <property type="evidence" value="ECO:0007669"/>
    <property type="project" value="UniProtKB-KW"/>
</dbReference>
<dbReference type="eggNOG" id="COG3316">
    <property type="taxonomic scope" value="Bacteria"/>
</dbReference>
<sequence>MNVVVYADVLLLFRASVRIEHPVGNRLLSDRLHLGEFGLRIDAGSVAALKLARPELRQEGVRGAKKKLFKGRQFTAEIILWAVRWYLRFPISYRDLECMLSDRGVQVDHSTLFRWIQTYAPEIDRRVRTHLRMTNGSWRVDKTYIRVKGEWVYLYRAADAHGHTIDFLLSRRRDAAAARRFFRKALGQPHTVNPRTITVYKNAAYPIAAKAMKRDGELWRFAKLRWVKFLNNIVEQDHRRIKRLVRPGLGFKSYTRASRTIAGYEVMAMIRKGQVVGVPANDMRAQSDFIAALFRTAA</sequence>
<feature type="domain" description="DDE" evidence="4">
    <location>
        <begin position="137"/>
        <end position="274"/>
    </location>
</feature>
<dbReference type="PANTHER" id="PTHR35528">
    <property type="entry name" value="BLL1675 PROTEIN"/>
    <property type="match status" value="1"/>
</dbReference>
<evidence type="ECO:0000256" key="2">
    <source>
        <dbReference type="ARBA" id="ARBA00023125"/>
    </source>
</evidence>
<evidence type="ECO:0000256" key="1">
    <source>
        <dbReference type="ARBA" id="ARBA00022578"/>
    </source>
</evidence>
<dbReference type="PANTHER" id="PTHR35528:SF3">
    <property type="entry name" value="BLL1675 PROTEIN"/>
    <property type="match status" value="1"/>
</dbReference>
<evidence type="ECO:0000259" key="4">
    <source>
        <dbReference type="Pfam" id="PF13610"/>
    </source>
</evidence>
<protein>
    <submittedName>
        <fullName evidence="5">Transposase</fullName>
    </submittedName>
</protein>
<dbReference type="EMBL" id="JH660645">
    <property type="protein sequence ID" value="EIM26587.1"/>
    <property type="molecule type" value="Genomic_DNA"/>
</dbReference>
<evidence type="ECO:0000313" key="6">
    <source>
        <dbReference type="Proteomes" id="UP000003947"/>
    </source>
</evidence>
<keyword evidence="3" id="KW-0233">DNA recombination</keyword>
<evidence type="ECO:0000313" key="5">
    <source>
        <dbReference type="EMBL" id="EIM26587.1"/>
    </source>
</evidence>
<evidence type="ECO:0000256" key="3">
    <source>
        <dbReference type="ARBA" id="ARBA00023172"/>
    </source>
</evidence>
<dbReference type="InterPro" id="IPR032874">
    <property type="entry name" value="DDE_dom"/>
</dbReference>
<gene>
    <name evidence="5" type="ORF">MicloDRAFT_00031360</name>
</gene>
<dbReference type="Pfam" id="PF13610">
    <property type="entry name" value="DDE_Tnp_IS240"/>
    <property type="match status" value="1"/>
</dbReference>
<dbReference type="InterPro" id="IPR047930">
    <property type="entry name" value="Transpos_IS6"/>
</dbReference>
<keyword evidence="2" id="KW-0238">DNA-binding</keyword>
<dbReference type="GO" id="GO:0003677">
    <property type="term" value="F:DNA binding"/>
    <property type="evidence" value="ECO:0007669"/>
    <property type="project" value="UniProtKB-KW"/>
</dbReference>
<dbReference type="STRING" id="864069.MicloDRAFT_00031360"/>